<keyword evidence="1" id="KW-0812">Transmembrane</keyword>
<evidence type="ECO:0000256" key="1">
    <source>
        <dbReference type="SAM" id="Phobius"/>
    </source>
</evidence>
<keyword evidence="3" id="KW-1185">Reference proteome</keyword>
<evidence type="ECO:0000313" key="2">
    <source>
        <dbReference type="EMBL" id="PWN24231.1"/>
    </source>
</evidence>
<keyword evidence="1" id="KW-0472">Membrane</keyword>
<evidence type="ECO:0000313" key="3">
    <source>
        <dbReference type="Proteomes" id="UP000245942"/>
    </source>
</evidence>
<feature type="transmembrane region" description="Helical" evidence="1">
    <location>
        <begin position="70"/>
        <end position="91"/>
    </location>
</feature>
<dbReference type="Proteomes" id="UP000245942">
    <property type="component" value="Unassembled WGS sequence"/>
</dbReference>
<name>A0A316UIR9_9BASI</name>
<proteinExistence type="predicted"/>
<organism evidence="2 3">
    <name type="scientific">Pseudomicrostroma glucosiphilum</name>
    <dbReference type="NCBI Taxonomy" id="1684307"/>
    <lineage>
        <taxon>Eukaryota</taxon>
        <taxon>Fungi</taxon>
        <taxon>Dikarya</taxon>
        <taxon>Basidiomycota</taxon>
        <taxon>Ustilaginomycotina</taxon>
        <taxon>Exobasidiomycetes</taxon>
        <taxon>Microstromatales</taxon>
        <taxon>Microstromatales incertae sedis</taxon>
        <taxon>Pseudomicrostroma</taxon>
    </lineage>
</organism>
<dbReference type="EMBL" id="KZ819321">
    <property type="protein sequence ID" value="PWN24231.1"/>
    <property type="molecule type" value="Genomic_DNA"/>
</dbReference>
<keyword evidence="1" id="KW-1133">Transmembrane helix</keyword>
<protein>
    <submittedName>
        <fullName evidence="2">Uncharacterized protein</fullName>
    </submittedName>
</protein>
<gene>
    <name evidence="2" type="ORF">BCV69DRAFT_23779</name>
</gene>
<dbReference type="AlphaFoldDB" id="A0A316UIR9"/>
<dbReference type="GeneID" id="37011682"/>
<reference evidence="2 3" key="1">
    <citation type="journal article" date="2018" name="Mol. Biol. Evol.">
        <title>Broad Genomic Sampling Reveals a Smut Pathogenic Ancestry of the Fungal Clade Ustilaginomycotina.</title>
        <authorList>
            <person name="Kijpornyongpan T."/>
            <person name="Mondo S.J."/>
            <person name="Barry K."/>
            <person name="Sandor L."/>
            <person name="Lee J."/>
            <person name="Lipzen A."/>
            <person name="Pangilinan J."/>
            <person name="LaButti K."/>
            <person name="Hainaut M."/>
            <person name="Henrissat B."/>
            <person name="Grigoriev I.V."/>
            <person name="Spatafora J.W."/>
            <person name="Aime M.C."/>
        </authorList>
    </citation>
    <scope>NUCLEOTIDE SEQUENCE [LARGE SCALE GENOMIC DNA]</scope>
    <source>
        <strain evidence="2 3">MCA 4718</strain>
    </source>
</reference>
<sequence>MLIAPAASQQRRRPSGLSSWRLRLTLAPALTCSVVVPCTMLLFFFSSIIDKLPSNESATISRARTKGAACVWDCLSGCSGSSAFLFLLLHFSRPAL</sequence>
<dbReference type="RefSeq" id="XP_025351391.1">
    <property type="nucleotide sequence ID" value="XM_025489948.1"/>
</dbReference>
<feature type="transmembrane region" description="Helical" evidence="1">
    <location>
        <begin position="26"/>
        <end position="49"/>
    </location>
</feature>
<accession>A0A316UIR9</accession>